<feature type="active site" description="Proton donor" evidence="5">
    <location>
        <position position="548"/>
    </location>
</feature>
<evidence type="ECO:0000313" key="9">
    <source>
        <dbReference type="EMBL" id="KAF9518484.1"/>
    </source>
</evidence>
<evidence type="ECO:0000256" key="4">
    <source>
        <dbReference type="ARBA" id="ARBA00022827"/>
    </source>
</evidence>
<dbReference type="PIRSF" id="PIRSF000137">
    <property type="entry name" value="Alcohol_oxidase"/>
    <property type="match status" value="1"/>
</dbReference>
<evidence type="ECO:0000313" key="10">
    <source>
        <dbReference type="Proteomes" id="UP000886523"/>
    </source>
</evidence>
<dbReference type="AlphaFoldDB" id="A0A9P6E0T3"/>
<proteinExistence type="inferred from homology"/>
<dbReference type="Pfam" id="PF00732">
    <property type="entry name" value="GMC_oxred_N"/>
    <property type="match status" value="1"/>
</dbReference>
<evidence type="ECO:0000256" key="1">
    <source>
        <dbReference type="ARBA" id="ARBA00001974"/>
    </source>
</evidence>
<keyword evidence="3" id="KW-0285">Flavoprotein</keyword>
<comment type="cofactor">
    <cofactor evidence="1 6">
        <name>FAD</name>
        <dbReference type="ChEBI" id="CHEBI:57692"/>
    </cofactor>
</comment>
<dbReference type="GO" id="GO:0050660">
    <property type="term" value="F:flavin adenine dinucleotide binding"/>
    <property type="evidence" value="ECO:0007669"/>
    <property type="project" value="InterPro"/>
</dbReference>
<evidence type="ECO:0000256" key="3">
    <source>
        <dbReference type="ARBA" id="ARBA00022630"/>
    </source>
</evidence>
<dbReference type="Proteomes" id="UP000886523">
    <property type="component" value="Unassembled WGS sequence"/>
</dbReference>
<dbReference type="InterPro" id="IPR036188">
    <property type="entry name" value="FAD/NAD-bd_sf"/>
</dbReference>
<reference evidence="9" key="1">
    <citation type="journal article" date="2020" name="Nat. Commun.">
        <title>Large-scale genome sequencing of mycorrhizal fungi provides insights into the early evolution of symbiotic traits.</title>
        <authorList>
            <person name="Miyauchi S."/>
            <person name="Kiss E."/>
            <person name="Kuo A."/>
            <person name="Drula E."/>
            <person name="Kohler A."/>
            <person name="Sanchez-Garcia M."/>
            <person name="Morin E."/>
            <person name="Andreopoulos B."/>
            <person name="Barry K.W."/>
            <person name="Bonito G."/>
            <person name="Buee M."/>
            <person name="Carver A."/>
            <person name="Chen C."/>
            <person name="Cichocki N."/>
            <person name="Clum A."/>
            <person name="Culley D."/>
            <person name="Crous P.W."/>
            <person name="Fauchery L."/>
            <person name="Girlanda M."/>
            <person name="Hayes R.D."/>
            <person name="Keri Z."/>
            <person name="LaButti K."/>
            <person name="Lipzen A."/>
            <person name="Lombard V."/>
            <person name="Magnuson J."/>
            <person name="Maillard F."/>
            <person name="Murat C."/>
            <person name="Nolan M."/>
            <person name="Ohm R.A."/>
            <person name="Pangilinan J."/>
            <person name="Pereira M.F."/>
            <person name="Perotto S."/>
            <person name="Peter M."/>
            <person name="Pfister S."/>
            <person name="Riley R."/>
            <person name="Sitrit Y."/>
            <person name="Stielow J.B."/>
            <person name="Szollosi G."/>
            <person name="Zifcakova L."/>
            <person name="Stursova M."/>
            <person name="Spatafora J.W."/>
            <person name="Tedersoo L."/>
            <person name="Vaario L.M."/>
            <person name="Yamada A."/>
            <person name="Yan M."/>
            <person name="Wang P."/>
            <person name="Xu J."/>
            <person name="Bruns T."/>
            <person name="Baldrian P."/>
            <person name="Vilgalys R."/>
            <person name="Dunand C."/>
            <person name="Henrissat B."/>
            <person name="Grigoriev I.V."/>
            <person name="Hibbett D."/>
            <person name="Nagy L.G."/>
            <person name="Martin F.M."/>
        </authorList>
    </citation>
    <scope>NUCLEOTIDE SEQUENCE</scope>
    <source>
        <strain evidence="9">UP504</strain>
    </source>
</reference>
<feature type="domain" description="Glucose-methanol-choline oxidoreductase C-terminal" evidence="8">
    <location>
        <begin position="485"/>
        <end position="601"/>
    </location>
</feature>
<dbReference type="PANTHER" id="PTHR11552">
    <property type="entry name" value="GLUCOSE-METHANOL-CHOLINE GMC OXIDOREDUCTASE"/>
    <property type="match status" value="1"/>
</dbReference>
<evidence type="ECO:0000256" key="2">
    <source>
        <dbReference type="ARBA" id="ARBA00010790"/>
    </source>
</evidence>
<feature type="binding site" evidence="6">
    <location>
        <position position="140"/>
    </location>
    <ligand>
        <name>FAD</name>
        <dbReference type="ChEBI" id="CHEBI:57692"/>
    </ligand>
</feature>
<gene>
    <name evidence="9" type="ORF">BS47DRAFT_1482698</name>
</gene>
<dbReference type="SUPFAM" id="SSF54373">
    <property type="entry name" value="FAD-linked reductases, C-terminal domain"/>
    <property type="match status" value="1"/>
</dbReference>
<dbReference type="InterPro" id="IPR007867">
    <property type="entry name" value="GMC_OxRtase_C"/>
</dbReference>
<keyword evidence="10" id="KW-1185">Reference proteome</keyword>
<dbReference type="PANTHER" id="PTHR11552:SF147">
    <property type="entry name" value="CHOLINE DEHYDROGENASE, MITOCHONDRIAL"/>
    <property type="match status" value="1"/>
</dbReference>
<feature type="binding site" evidence="6">
    <location>
        <begin position="593"/>
        <end position="594"/>
    </location>
    <ligand>
        <name>FAD</name>
        <dbReference type="ChEBI" id="CHEBI:57692"/>
    </ligand>
</feature>
<dbReference type="Gene3D" id="3.30.560.10">
    <property type="entry name" value="Glucose Oxidase, domain 3"/>
    <property type="match status" value="3"/>
</dbReference>
<dbReference type="InterPro" id="IPR012132">
    <property type="entry name" value="GMC_OxRdtase"/>
</dbReference>
<dbReference type="Gene3D" id="3.50.50.60">
    <property type="entry name" value="FAD/NAD(P)-binding domain"/>
    <property type="match status" value="2"/>
</dbReference>
<dbReference type="InterPro" id="IPR000172">
    <property type="entry name" value="GMC_OxRdtase_N"/>
</dbReference>
<protein>
    <submittedName>
        <fullName evidence="9">GMC oxidoreductase</fullName>
    </submittedName>
</protein>
<dbReference type="EMBL" id="MU128925">
    <property type="protein sequence ID" value="KAF9518484.1"/>
    <property type="molecule type" value="Genomic_DNA"/>
</dbReference>
<evidence type="ECO:0000259" key="7">
    <source>
        <dbReference type="Pfam" id="PF00732"/>
    </source>
</evidence>
<evidence type="ECO:0000259" key="8">
    <source>
        <dbReference type="Pfam" id="PF05199"/>
    </source>
</evidence>
<organism evidence="9 10">
    <name type="scientific">Hydnum rufescens UP504</name>
    <dbReference type="NCBI Taxonomy" id="1448309"/>
    <lineage>
        <taxon>Eukaryota</taxon>
        <taxon>Fungi</taxon>
        <taxon>Dikarya</taxon>
        <taxon>Basidiomycota</taxon>
        <taxon>Agaricomycotina</taxon>
        <taxon>Agaricomycetes</taxon>
        <taxon>Cantharellales</taxon>
        <taxon>Hydnaceae</taxon>
        <taxon>Hydnum</taxon>
    </lineage>
</organism>
<evidence type="ECO:0000256" key="5">
    <source>
        <dbReference type="PIRSR" id="PIRSR000137-1"/>
    </source>
</evidence>
<feature type="domain" description="Glucose-methanol-choline oxidoreductase N-terminal" evidence="7">
    <location>
        <begin position="124"/>
        <end position="342"/>
    </location>
</feature>
<comment type="similarity">
    <text evidence="2">Belongs to the GMC oxidoreductase family.</text>
</comment>
<accession>A0A9P6E0T3</accession>
<dbReference type="OrthoDB" id="269227at2759"/>
<evidence type="ECO:0000256" key="6">
    <source>
        <dbReference type="PIRSR" id="PIRSR000137-2"/>
    </source>
</evidence>
<keyword evidence="4 6" id="KW-0274">FAD</keyword>
<dbReference type="Pfam" id="PF05199">
    <property type="entry name" value="GMC_oxred_C"/>
    <property type="match status" value="1"/>
</dbReference>
<name>A0A9P6E0T3_9AGAM</name>
<dbReference type="GO" id="GO:0016614">
    <property type="term" value="F:oxidoreductase activity, acting on CH-OH group of donors"/>
    <property type="evidence" value="ECO:0007669"/>
    <property type="project" value="InterPro"/>
</dbReference>
<feature type="active site" description="Proton acceptor" evidence="5">
    <location>
        <position position="592"/>
    </location>
</feature>
<sequence>MASLPFVTHPTFGSFSISSWSRILWPPPLLFKNLRRTTTARRSSHDPALLSELDYYHIVNKAGRQAQFVVARRLAEGEPNARVLLIEAGPGNVDLVDSHMIMGWLNLHSTEHDWDYDSQPLKHANNRVIHLPRGKFLGGTSGLNATLMIRGTKADYDEWESLGNPGWSWNDVLPLFKKANFLCNDIDETLMRSTQLVTTFHPPAPISEAILDSYISKGFTIDQICSFKARAMVWDMQQGRFTRESERAGKHAQTLRLCRASLHFGPLRDSKHPGSPKYQAVAVQAERKIDVKRHAVELITLSREKRNSHLRRGIGPKEHLEEHGIDVKVDLKSVGQNLSDHPTVFQFYRLNSTLTYDHLVYPPDAIDSATKEWLDTKSGIMGRFPLGPFAFVRLDKLMEDKPEWKAAKEKNPDKDPMGQLLGQPHIEYYSTELYAGGRQHPHLPTKADVSDEKLLRNFNDALRTAVPWFRPPQFPRSACETQDRPQLSGKGLDVSVLAEGARYAHEIVIEGAGTREHIAGAWPSSRVYPNGDEEWKEYVRQQVWTSYHPSSTCKMGPDWDEEAVVDPRLRVRGVKGLRVADTSIMPKLNNGHPQAPAYMIGEKAAVLILEDNRVPE</sequence>
<comment type="caution">
    <text evidence="9">The sequence shown here is derived from an EMBL/GenBank/DDBJ whole genome shotgun (WGS) entry which is preliminary data.</text>
</comment>
<dbReference type="SUPFAM" id="SSF51905">
    <property type="entry name" value="FAD/NAD(P)-binding domain"/>
    <property type="match status" value="1"/>
</dbReference>